<name>A0A140FWJ5_PSEPK</name>
<protein>
    <submittedName>
        <fullName evidence="2">Uncharacterized protein</fullName>
    </submittedName>
</protein>
<dbReference type="EMBL" id="AE015451">
    <property type="protein sequence ID" value="AMM02978.1"/>
    <property type="molecule type" value="Genomic_DNA"/>
</dbReference>
<dbReference type="RefSeq" id="WP_049587768.1">
    <property type="nucleotide sequence ID" value="NC_002947.4"/>
</dbReference>
<accession>A0A140FWJ5</accession>
<evidence type="ECO:0000256" key="1">
    <source>
        <dbReference type="SAM" id="MobiDB-lite"/>
    </source>
</evidence>
<sequence length="330" mass="36645">MHRTATFVDIKIDSYGISRSNENPIVFDADPKSMKILSQQMIKLWNGGNQFVKKGRSEKAARLYLADLEIKDNRLILLINRSDPTAPDSVSSDPDNKSRVVHRKPANHGSEYSAHVVIGIDPTIGDNYYLCIIETVFGSGLHLSSISDYLKSVIKFLRMQFKDEYLIPHAAGVKDKKGNPLMVRHVHTLELQGHPSNSFQADLDTGTLSGIDLINFSGSGATWDDKGVITEHQRLVQLKPSSGLVGSAGSALRQVRAKVSKTHTEYQHMRVRFRTESGESKDATIDTSTGKLVELDKYIKRHTIPSPLSDTTSFEKINQSIIKSITALMV</sequence>
<dbReference type="Proteomes" id="UP000000556">
    <property type="component" value="Chromosome"/>
</dbReference>
<feature type="region of interest" description="Disordered" evidence="1">
    <location>
        <begin position="85"/>
        <end position="106"/>
    </location>
</feature>
<dbReference type="AlphaFoldDB" id="A0A140FWJ5"/>
<reference evidence="2 3" key="2">
    <citation type="journal article" date="2016" name="Environ. Microbiol.">
        <title>The revisited genome of Pseudomonas putida KT2440 enlightens its value as a robust metabolic chassis.</title>
        <authorList>
            <person name="Belda E."/>
            <person name="van Heck R.G."/>
            <person name="Lopez-Sanchez M.J."/>
            <person name="Cruveiller S."/>
            <person name="Barbe V."/>
            <person name="Fraser C."/>
            <person name="Klenk H.P."/>
            <person name="Petersen J."/>
            <person name="Morgat A."/>
            <person name="Nikel P.I."/>
            <person name="Vallenet D."/>
            <person name="Rouy Z."/>
            <person name="Sekowska A."/>
            <person name="Martins Dos Santos V.A."/>
            <person name="de Lorenzo V."/>
            <person name="Danchin A."/>
            <person name="Medigue C."/>
        </authorList>
    </citation>
    <scope>NUCLEOTIDE SEQUENCE [LARGE SCALE GENOMIC DNA]</scope>
    <source>
        <strain evidence="3">ATCC 47054 / DSM 6125 / CFBP 8728 / NCIMB 11950 / KT2440</strain>
    </source>
</reference>
<evidence type="ECO:0000313" key="2">
    <source>
        <dbReference type="EMBL" id="AMM02978.1"/>
    </source>
</evidence>
<keyword evidence="3" id="KW-1185">Reference proteome</keyword>
<dbReference type="STRING" id="160488.PP_5643"/>
<gene>
    <name evidence="2" type="ordered locus">PP_5643</name>
</gene>
<dbReference type="KEGG" id="ppu:PP_5643"/>
<proteinExistence type="predicted"/>
<evidence type="ECO:0000313" key="3">
    <source>
        <dbReference type="Proteomes" id="UP000000556"/>
    </source>
</evidence>
<reference evidence="2 3" key="1">
    <citation type="journal article" date="2002" name="Environ. Microbiol.">
        <title>Complete genome sequence and comparative analysis of the metabolically versatile Pseudomonas putida KT2440.</title>
        <authorList>
            <person name="Nelson K.E."/>
            <person name="Weinel C."/>
            <person name="Paulsen I.T."/>
            <person name="Dodson R.J."/>
            <person name="Hilbert H."/>
            <person name="Martins dos Santos V.A."/>
            <person name="Fouts D.E."/>
            <person name="Gill S.R."/>
            <person name="Pop M."/>
            <person name="Holmes M."/>
            <person name="Brinkac L."/>
            <person name="Beanan M."/>
            <person name="DeBoy R.T."/>
            <person name="Daugherty S."/>
            <person name="Kolonay J."/>
            <person name="Madupu R."/>
            <person name="Nelson W."/>
            <person name="White O."/>
            <person name="Peterson J."/>
            <person name="Khouri H."/>
            <person name="Hance I."/>
            <person name="Chris Lee P."/>
            <person name="Holtzapple E."/>
            <person name="Scanlan D."/>
            <person name="Tran K."/>
            <person name="Moazzez A."/>
            <person name="Utterback T."/>
            <person name="Rizzo M."/>
            <person name="Lee K."/>
            <person name="Kosack D."/>
            <person name="Moestl D."/>
            <person name="Wedler H."/>
            <person name="Lauber J."/>
            <person name="Stjepandic D."/>
            <person name="Hoheisel J."/>
            <person name="Straetz M."/>
            <person name="Heim S."/>
            <person name="Kiewitz C."/>
            <person name="Eisen J.A."/>
            <person name="Timmis K.N."/>
            <person name="Dusterhoft A."/>
            <person name="Tummler B."/>
            <person name="Fraser C.M."/>
        </authorList>
    </citation>
    <scope>NUCLEOTIDE SEQUENCE [LARGE SCALE GENOMIC DNA]</scope>
    <source>
        <strain evidence="3">ATCC 47054 / DSM 6125 / CFBP 8728 / NCIMB 11950 / KT2440</strain>
    </source>
</reference>
<organism evidence="2 3">
    <name type="scientific">Pseudomonas putida (strain ATCC 47054 / DSM 6125 / CFBP 8728 / NCIMB 11950 / KT2440)</name>
    <dbReference type="NCBI Taxonomy" id="160488"/>
    <lineage>
        <taxon>Bacteria</taxon>
        <taxon>Pseudomonadati</taxon>
        <taxon>Pseudomonadota</taxon>
        <taxon>Gammaproteobacteria</taxon>
        <taxon>Pseudomonadales</taxon>
        <taxon>Pseudomonadaceae</taxon>
        <taxon>Pseudomonas</taxon>
    </lineage>
</organism>
<dbReference type="OrthoDB" id="7069137at2"/>
<dbReference type="BioCyc" id="PPUT160488:G1G01-4161-MONOMER"/>